<proteinExistence type="predicted"/>
<evidence type="ECO:0000313" key="2">
    <source>
        <dbReference type="Proteomes" id="UP000694423"/>
    </source>
</evidence>
<dbReference type="Ensembl" id="ENSDNVT00000030687.1">
    <property type="protein sequence ID" value="ENSDNVP00000025355.1"/>
    <property type="gene ID" value="ENSDNVG00000017650.1"/>
</dbReference>
<reference evidence="1" key="1">
    <citation type="submission" date="2025-08" db="UniProtKB">
        <authorList>
            <consortium name="Ensembl"/>
        </authorList>
    </citation>
    <scope>IDENTIFICATION</scope>
</reference>
<dbReference type="AlphaFoldDB" id="A0A8C4KQC1"/>
<reference evidence="1" key="2">
    <citation type="submission" date="2025-09" db="UniProtKB">
        <authorList>
            <consortium name="Ensembl"/>
        </authorList>
    </citation>
    <scope>IDENTIFICATION</scope>
</reference>
<dbReference type="Proteomes" id="UP000694423">
    <property type="component" value="Unplaced"/>
</dbReference>
<sequence length="111" mass="12099">MYWKKTGHWGCWGVLGGTGGEWEVLGGTRRHWEAALGCTGHWGAAVGTGRCWQAVGGKDTSVWSESANGSSQIDALSLESMSKEAYFSRVETFTISFLSMICEQKQCLLSD</sequence>
<organism evidence="1 2">
    <name type="scientific">Dromaius novaehollandiae</name>
    <name type="common">Emu</name>
    <dbReference type="NCBI Taxonomy" id="8790"/>
    <lineage>
        <taxon>Eukaryota</taxon>
        <taxon>Metazoa</taxon>
        <taxon>Chordata</taxon>
        <taxon>Craniata</taxon>
        <taxon>Vertebrata</taxon>
        <taxon>Euteleostomi</taxon>
        <taxon>Archelosauria</taxon>
        <taxon>Archosauria</taxon>
        <taxon>Dinosauria</taxon>
        <taxon>Saurischia</taxon>
        <taxon>Theropoda</taxon>
        <taxon>Coelurosauria</taxon>
        <taxon>Aves</taxon>
        <taxon>Palaeognathae</taxon>
        <taxon>Casuariiformes</taxon>
        <taxon>Dromaiidae</taxon>
        <taxon>Dromaius</taxon>
    </lineage>
</organism>
<protein>
    <submittedName>
        <fullName evidence="1">Uncharacterized protein</fullName>
    </submittedName>
</protein>
<evidence type="ECO:0000313" key="1">
    <source>
        <dbReference type="Ensembl" id="ENSDNVP00000025355.1"/>
    </source>
</evidence>
<accession>A0A8C4KQC1</accession>
<name>A0A8C4KQC1_DRONO</name>
<keyword evidence="2" id="KW-1185">Reference proteome</keyword>